<keyword evidence="1 3" id="KW-0689">Ribosomal protein</keyword>
<evidence type="ECO:0000313" key="4">
    <source>
        <dbReference type="EMBL" id="CDZ16295.1"/>
    </source>
</evidence>
<dbReference type="GO" id="GO:0003735">
    <property type="term" value="F:structural constituent of ribosome"/>
    <property type="evidence" value="ECO:0007669"/>
    <property type="project" value="InterPro"/>
</dbReference>
<dbReference type="AlphaFoldDB" id="A0A078KH72"/>
<dbReference type="GO" id="GO:0015935">
    <property type="term" value="C:small ribosomal subunit"/>
    <property type="evidence" value="ECO:0007669"/>
    <property type="project" value="TreeGrafter"/>
</dbReference>
<evidence type="ECO:0000256" key="1">
    <source>
        <dbReference type="ARBA" id="ARBA00022980"/>
    </source>
</evidence>
<evidence type="ECO:0000256" key="2">
    <source>
        <dbReference type="ARBA" id="ARBA00023274"/>
    </source>
</evidence>
<dbReference type="PANTHER" id="PTHR12919">
    <property type="entry name" value="30S RIBOSOMAL PROTEIN S16"/>
    <property type="match status" value="1"/>
</dbReference>
<gene>
    <name evidence="3 4" type="primary">rpsP</name>
    <name evidence="4" type="ORF">CEM_023</name>
</gene>
<dbReference type="HOGENOM" id="CLU_100590_5_1_6"/>
<evidence type="ECO:0000256" key="3">
    <source>
        <dbReference type="HAMAP-Rule" id="MF_00385"/>
    </source>
</evidence>
<dbReference type="GO" id="GO:0005737">
    <property type="term" value="C:cytoplasm"/>
    <property type="evidence" value="ECO:0007669"/>
    <property type="project" value="UniProtKB-ARBA"/>
</dbReference>
<name>A0A078KH72_9GAMM</name>
<dbReference type="GO" id="GO:0006412">
    <property type="term" value="P:translation"/>
    <property type="evidence" value="ECO:0007669"/>
    <property type="project" value="UniProtKB-UniRule"/>
</dbReference>
<dbReference type="Proteomes" id="UP000032420">
    <property type="component" value="Chromosome I"/>
</dbReference>
<dbReference type="EMBL" id="LM655252">
    <property type="protein sequence ID" value="CDZ16295.1"/>
    <property type="molecule type" value="Genomic_DNA"/>
</dbReference>
<reference evidence="5" key="1">
    <citation type="submission" date="2014-07" db="EMBL/GenBank/DDBJ databases">
        <authorList>
            <person name="Santos-Garcia D."/>
        </authorList>
    </citation>
    <scope>NUCLEOTIDE SEQUENCE [LARGE SCALE GENOMIC DNA]</scope>
</reference>
<dbReference type="HAMAP" id="MF_00385">
    <property type="entry name" value="Ribosomal_bS16"/>
    <property type="match status" value="1"/>
</dbReference>
<dbReference type="PANTHER" id="PTHR12919:SF20">
    <property type="entry name" value="SMALL RIBOSOMAL SUBUNIT PROTEIN BS16M"/>
    <property type="match status" value="1"/>
</dbReference>
<organism evidence="4 5">
    <name type="scientific">Candidatus Johnevansia muelleri</name>
    <dbReference type="NCBI Taxonomy" id="1495769"/>
    <lineage>
        <taxon>Bacteria</taxon>
        <taxon>Pseudomonadati</taxon>
        <taxon>Pseudomonadota</taxon>
        <taxon>Gammaproteobacteria</taxon>
        <taxon>Candidatus Johnevansiales</taxon>
        <taxon>Candidatus Johnevansiaceae</taxon>
        <taxon>Candidatus Johnevansia</taxon>
    </lineage>
</organism>
<sequence length="79" mass="9310">MISIRLTRRGNNKRPFYYIAVADSRFPIKGRFIEKIGFLNPIAKGKEERFKIDLNRILYWKKIGAKISNSVVKLLKEIK</sequence>
<dbReference type="NCBIfam" id="TIGR00002">
    <property type="entry name" value="S16"/>
    <property type="match status" value="1"/>
</dbReference>
<keyword evidence="2 3" id="KW-0687">Ribonucleoprotein</keyword>
<accession>A0A078KH72</accession>
<dbReference type="OrthoDB" id="9807878at2"/>
<dbReference type="InterPro" id="IPR000307">
    <property type="entry name" value="Ribosomal_bS16"/>
</dbReference>
<comment type="similarity">
    <text evidence="3">Belongs to the bacterial ribosomal protein bS16 family.</text>
</comment>
<keyword evidence="5" id="KW-1185">Reference proteome</keyword>
<dbReference type="InterPro" id="IPR023803">
    <property type="entry name" value="Ribosomal_bS16_dom_sf"/>
</dbReference>
<dbReference type="Pfam" id="PF00886">
    <property type="entry name" value="Ribosomal_S16"/>
    <property type="match status" value="1"/>
</dbReference>
<dbReference type="SUPFAM" id="SSF54565">
    <property type="entry name" value="Ribosomal protein S16"/>
    <property type="match status" value="1"/>
</dbReference>
<dbReference type="STRING" id="1495769.CEM_023"/>
<evidence type="ECO:0000313" key="5">
    <source>
        <dbReference type="Proteomes" id="UP000032420"/>
    </source>
</evidence>
<proteinExistence type="inferred from homology"/>
<protein>
    <recommendedName>
        <fullName evidence="3">Small ribosomal subunit protein bS16</fullName>
    </recommendedName>
</protein>
<dbReference type="Gene3D" id="3.30.1320.10">
    <property type="match status" value="1"/>
</dbReference>
<dbReference type="KEGG" id="eme:CEM_023"/>